<evidence type="ECO:0000256" key="2">
    <source>
        <dbReference type="ARBA" id="ARBA00022475"/>
    </source>
</evidence>
<evidence type="ECO:0000256" key="3">
    <source>
        <dbReference type="ARBA" id="ARBA00022553"/>
    </source>
</evidence>
<dbReference type="SMART" id="SM00304">
    <property type="entry name" value="HAMP"/>
    <property type="match status" value="1"/>
</dbReference>
<dbReference type="InterPro" id="IPR003594">
    <property type="entry name" value="HATPase_dom"/>
</dbReference>
<keyword evidence="6 9" id="KW-0472">Membrane</keyword>
<gene>
    <name evidence="11" type="ORF">PRECH8_20250</name>
</gene>
<feature type="coiled-coil region" evidence="7">
    <location>
        <begin position="330"/>
        <end position="357"/>
    </location>
</feature>
<evidence type="ECO:0000259" key="10">
    <source>
        <dbReference type="PROSITE" id="PS50885"/>
    </source>
</evidence>
<reference evidence="11" key="2">
    <citation type="journal article" date="2021" name="Data Brief">
        <title>Draft genome sequence data of the facultative, thermophilic, xylanolytic bacterium Paenibacillus sp. strain DA-C8.</title>
        <authorList>
            <person name="Chhe C."/>
            <person name="Uke A."/>
            <person name="Baramee S."/>
            <person name="Ungkulpasvich U."/>
            <person name="Tachaapaikoon C."/>
            <person name="Pason P."/>
            <person name="Waeonukul R."/>
            <person name="Ratanakhanokchai K."/>
            <person name="Kosugi A."/>
        </authorList>
    </citation>
    <scope>NUCLEOTIDE SEQUENCE</scope>
    <source>
        <strain evidence="11">DA-C8</strain>
    </source>
</reference>
<keyword evidence="9" id="KW-0812">Transmembrane</keyword>
<protein>
    <recommendedName>
        <fullName evidence="10">HAMP domain-containing protein</fullName>
    </recommendedName>
</protein>
<accession>A0A916QFL2</accession>
<dbReference type="InterPro" id="IPR036890">
    <property type="entry name" value="HATPase_C_sf"/>
</dbReference>
<dbReference type="EMBL" id="BMAQ01000026">
    <property type="protein sequence ID" value="GFR38729.1"/>
    <property type="molecule type" value="Genomic_DNA"/>
</dbReference>
<evidence type="ECO:0000256" key="1">
    <source>
        <dbReference type="ARBA" id="ARBA00004651"/>
    </source>
</evidence>
<evidence type="ECO:0000256" key="5">
    <source>
        <dbReference type="ARBA" id="ARBA00022777"/>
    </source>
</evidence>
<evidence type="ECO:0000256" key="4">
    <source>
        <dbReference type="ARBA" id="ARBA00022679"/>
    </source>
</evidence>
<dbReference type="SUPFAM" id="SSF55874">
    <property type="entry name" value="ATPase domain of HSP90 chaperone/DNA topoisomerase II/histidine kinase"/>
    <property type="match status" value="1"/>
</dbReference>
<dbReference type="PANTHER" id="PTHR34220:SF7">
    <property type="entry name" value="SENSOR HISTIDINE KINASE YPDA"/>
    <property type="match status" value="1"/>
</dbReference>
<evidence type="ECO:0000313" key="11">
    <source>
        <dbReference type="EMBL" id="GFR38729.1"/>
    </source>
</evidence>
<keyword evidence="9" id="KW-1133">Transmembrane helix</keyword>
<proteinExistence type="predicted"/>
<dbReference type="SUPFAM" id="SSF158472">
    <property type="entry name" value="HAMP domain-like"/>
    <property type="match status" value="1"/>
</dbReference>
<comment type="caution">
    <text evidence="11">The sequence shown here is derived from an EMBL/GenBank/DDBJ whole genome shotgun (WGS) entry which is preliminary data.</text>
</comment>
<dbReference type="Gene3D" id="6.10.340.10">
    <property type="match status" value="1"/>
</dbReference>
<organism evidence="11 12">
    <name type="scientific">Insulibacter thermoxylanivorax</name>
    <dbReference type="NCBI Taxonomy" id="2749268"/>
    <lineage>
        <taxon>Bacteria</taxon>
        <taxon>Bacillati</taxon>
        <taxon>Bacillota</taxon>
        <taxon>Bacilli</taxon>
        <taxon>Bacillales</taxon>
        <taxon>Paenibacillaceae</taxon>
        <taxon>Insulibacter</taxon>
    </lineage>
</organism>
<evidence type="ECO:0000256" key="7">
    <source>
        <dbReference type="SAM" id="Coils"/>
    </source>
</evidence>
<feature type="region of interest" description="Disordered" evidence="8">
    <location>
        <begin position="548"/>
        <end position="579"/>
    </location>
</feature>
<reference evidence="11" key="1">
    <citation type="submission" date="2020-08" db="EMBL/GenBank/DDBJ databases">
        <authorList>
            <person name="Uke A."/>
            <person name="Chhe C."/>
            <person name="Baramee S."/>
            <person name="Kosugi A."/>
        </authorList>
    </citation>
    <scope>NUCLEOTIDE SEQUENCE</scope>
    <source>
        <strain evidence="11">DA-C8</strain>
    </source>
</reference>
<dbReference type="Pfam" id="PF00672">
    <property type="entry name" value="HAMP"/>
    <property type="match status" value="1"/>
</dbReference>
<keyword evidence="4" id="KW-0808">Transferase</keyword>
<keyword evidence="2" id="KW-1003">Cell membrane</keyword>
<dbReference type="InterPro" id="IPR050640">
    <property type="entry name" value="Bact_2-comp_sensor_kinase"/>
</dbReference>
<dbReference type="PROSITE" id="PS50885">
    <property type="entry name" value="HAMP"/>
    <property type="match status" value="1"/>
</dbReference>
<dbReference type="Pfam" id="PF06580">
    <property type="entry name" value="His_kinase"/>
    <property type="match status" value="1"/>
</dbReference>
<dbReference type="CDD" id="cd06225">
    <property type="entry name" value="HAMP"/>
    <property type="match status" value="1"/>
</dbReference>
<name>A0A916QFL2_9BACL</name>
<evidence type="ECO:0000256" key="6">
    <source>
        <dbReference type="ARBA" id="ARBA00023136"/>
    </source>
</evidence>
<feature type="compositionally biased region" description="Basic and acidic residues" evidence="8">
    <location>
        <begin position="563"/>
        <end position="579"/>
    </location>
</feature>
<feature type="domain" description="HAMP" evidence="10">
    <location>
        <begin position="283"/>
        <end position="335"/>
    </location>
</feature>
<dbReference type="Pfam" id="PF02518">
    <property type="entry name" value="HATPase_c"/>
    <property type="match status" value="1"/>
</dbReference>
<dbReference type="PANTHER" id="PTHR34220">
    <property type="entry name" value="SENSOR HISTIDINE KINASE YPDA"/>
    <property type="match status" value="1"/>
</dbReference>
<dbReference type="Proteomes" id="UP000654993">
    <property type="component" value="Unassembled WGS sequence"/>
</dbReference>
<evidence type="ECO:0000256" key="8">
    <source>
        <dbReference type="SAM" id="MobiDB-lite"/>
    </source>
</evidence>
<feature type="region of interest" description="Disordered" evidence="8">
    <location>
        <begin position="493"/>
        <end position="520"/>
    </location>
</feature>
<dbReference type="InterPro" id="IPR003660">
    <property type="entry name" value="HAMP_dom"/>
</dbReference>
<dbReference type="AlphaFoldDB" id="A0A916QFL2"/>
<dbReference type="GO" id="GO:0005886">
    <property type="term" value="C:plasma membrane"/>
    <property type="evidence" value="ECO:0007669"/>
    <property type="project" value="UniProtKB-SubCell"/>
</dbReference>
<keyword evidence="5" id="KW-0418">Kinase</keyword>
<keyword evidence="3" id="KW-0597">Phosphoprotein</keyword>
<feature type="transmembrane region" description="Helical" evidence="9">
    <location>
        <begin position="264"/>
        <end position="286"/>
    </location>
</feature>
<dbReference type="GO" id="GO:0000155">
    <property type="term" value="F:phosphorelay sensor kinase activity"/>
    <property type="evidence" value="ECO:0007669"/>
    <property type="project" value="InterPro"/>
</dbReference>
<evidence type="ECO:0000256" key="9">
    <source>
        <dbReference type="SAM" id="Phobius"/>
    </source>
</evidence>
<evidence type="ECO:0000313" key="12">
    <source>
        <dbReference type="Proteomes" id="UP000654993"/>
    </source>
</evidence>
<dbReference type="Gene3D" id="3.30.565.10">
    <property type="entry name" value="Histidine kinase-like ATPase, C-terminal domain"/>
    <property type="match status" value="1"/>
</dbReference>
<comment type="subcellular location">
    <subcellularLocation>
        <location evidence="1">Cell membrane</location>
        <topology evidence="1">Multi-pass membrane protein</topology>
    </subcellularLocation>
</comment>
<keyword evidence="12" id="KW-1185">Reference proteome</keyword>
<dbReference type="InterPro" id="IPR010559">
    <property type="entry name" value="Sig_transdc_His_kin_internal"/>
</dbReference>
<keyword evidence="7" id="KW-0175">Coiled coil</keyword>
<sequence length="579" mass="65567">MIYFAISAFIPVLLLGLSSYLQSSHFVQAQFGRYGEHAVEQMRILMDERFQQMNLVAASVIAYLADPQTAPLTGQDPVSYAELEREREIGQVLNMLNHSFPSIISTNIITQSGKIYGSNLLQYENLIKSDWWQSMNTLTKRRYWSSFHDIDYYNPYSISPGTAISLVIPLDEKYNVPADSWLLVDVRAEPILEIFRSFEEDTGASLTITDAFDRIVYQTGSGRVPQDDDIVWTTQLKTTGWKIRANLPYAVFNRSSSVILQNTAFFAALSFILSLLAAIVFASLVSRRLKRLNQSMRDFGLGRMDTKIEVSAADEIGQLEKRFNTMSEQIHMLIQDIERKEQAKKEAELSALQYQINPHLLFNTLNSIQWKARLAGDRDVPRMLYHLTAMLQNNLNITEPLVTIRKELETIEHFLEIQRSRFGAVFTCETKIEEDLEDGLIPRMSLQPLFENIFFHAFTDGAGRIQLEIARDGKDWVRLELVDDGAGFPAALWSGDGRLPSGAQEGRQGGTQEGGHDQHVARRGGLGLANVAGRFKLHFGESCEFQLHSEPGRGSKVTIRWPLRKEDGHGQADQRPDRG</sequence>